<keyword evidence="4" id="KW-0812">Transmembrane</keyword>
<evidence type="ECO:0000256" key="1">
    <source>
        <dbReference type="ARBA" id="ARBA00004162"/>
    </source>
</evidence>
<name>A0A066ZS41_HYDMR</name>
<evidence type="ECO:0000256" key="7">
    <source>
        <dbReference type="PROSITE-ProRule" id="PRU00473"/>
    </source>
</evidence>
<dbReference type="Pfam" id="PF13677">
    <property type="entry name" value="MotB_plug"/>
    <property type="match status" value="1"/>
</dbReference>
<dbReference type="EMBL" id="JMIU01000001">
    <property type="protein sequence ID" value="KDN96623.1"/>
    <property type="molecule type" value="Genomic_DNA"/>
</dbReference>
<dbReference type="PANTHER" id="PTHR30329">
    <property type="entry name" value="STATOR ELEMENT OF FLAGELLAR MOTOR COMPLEX"/>
    <property type="match status" value="1"/>
</dbReference>
<protein>
    <submittedName>
        <fullName evidence="9">OmpA/MotB protein</fullName>
    </submittedName>
</protein>
<dbReference type="Pfam" id="PF00691">
    <property type="entry name" value="OmpA"/>
    <property type="match status" value="1"/>
</dbReference>
<dbReference type="Gene3D" id="3.30.1330.60">
    <property type="entry name" value="OmpA-like domain"/>
    <property type="match status" value="1"/>
</dbReference>
<evidence type="ECO:0000259" key="8">
    <source>
        <dbReference type="PROSITE" id="PS51123"/>
    </source>
</evidence>
<comment type="subcellular location">
    <subcellularLocation>
        <location evidence="1">Cell membrane</location>
        <topology evidence="1">Single-pass membrane protein</topology>
    </subcellularLocation>
</comment>
<gene>
    <name evidence="9" type="ORF">EI16_10240</name>
</gene>
<dbReference type="PROSITE" id="PS51123">
    <property type="entry name" value="OMPA_2"/>
    <property type="match status" value="1"/>
</dbReference>
<sequence length="243" mass="27041">MAKKTKPCPEWMATFADLMSLLMAVFVLLFSMSTIDAKKYESLVESLTNALGFGVGLSPSQVEYFNATKDEAKKTSIVNKPQQQVIDELHPLYESLIKTYALGRHTDSPEKKIDVSMDLQKRQIKVLLPETISFSPGRADLKTESFAELDKLRPYITNKATVKVIGHTDKRAVTGGRFRSNWELSSARAAAVVEKLIEDKIVMPKQVEAIGVADTQPISNEETEAGFAKNRRVEIVIIPKAEP</sequence>
<evidence type="ECO:0000256" key="3">
    <source>
        <dbReference type="ARBA" id="ARBA00022475"/>
    </source>
</evidence>
<keyword evidence="6 7" id="KW-0472">Membrane</keyword>
<evidence type="ECO:0000256" key="6">
    <source>
        <dbReference type="ARBA" id="ARBA00023136"/>
    </source>
</evidence>
<dbReference type="CDD" id="cd07185">
    <property type="entry name" value="OmpA_C-like"/>
    <property type="match status" value="1"/>
</dbReference>
<feature type="domain" description="OmpA-like" evidence="8">
    <location>
        <begin position="121"/>
        <end position="241"/>
    </location>
</feature>
<dbReference type="SUPFAM" id="SSF103088">
    <property type="entry name" value="OmpA-like"/>
    <property type="match status" value="1"/>
</dbReference>
<proteinExistence type="inferred from homology"/>
<accession>A0A066ZS41</accession>
<comment type="similarity">
    <text evidence="2">Belongs to the MotB family.</text>
</comment>
<keyword evidence="5" id="KW-1133">Transmembrane helix</keyword>
<dbReference type="InterPro" id="IPR006665">
    <property type="entry name" value="OmpA-like"/>
</dbReference>
<dbReference type="AlphaFoldDB" id="A0A066ZS41"/>
<evidence type="ECO:0000256" key="5">
    <source>
        <dbReference type="ARBA" id="ARBA00022989"/>
    </source>
</evidence>
<evidence type="ECO:0000256" key="4">
    <source>
        <dbReference type="ARBA" id="ARBA00022692"/>
    </source>
</evidence>
<dbReference type="InterPro" id="IPR036737">
    <property type="entry name" value="OmpA-like_sf"/>
</dbReference>
<organism evidence="9 10">
    <name type="scientific">Hydrogenovibrio marinus</name>
    <dbReference type="NCBI Taxonomy" id="28885"/>
    <lineage>
        <taxon>Bacteria</taxon>
        <taxon>Pseudomonadati</taxon>
        <taxon>Pseudomonadota</taxon>
        <taxon>Gammaproteobacteria</taxon>
        <taxon>Thiotrichales</taxon>
        <taxon>Piscirickettsiaceae</taxon>
        <taxon>Hydrogenovibrio</taxon>
    </lineage>
</organism>
<dbReference type="InterPro" id="IPR025713">
    <property type="entry name" value="MotB-like_N_dom"/>
</dbReference>
<reference evidence="9 10" key="1">
    <citation type="submission" date="2014-04" db="EMBL/GenBank/DDBJ databases">
        <title>Draft genome sequence of Hydrogenovibrio marinus MH-110, a model organism for aerobic H2 metabolism.</title>
        <authorList>
            <person name="Cha H.J."/>
            <person name="Jo B.H."/>
            <person name="Hwang B.H."/>
        </authorList>
    </citation>
    <scope>NUCLEOTIDE SEQUENCE [LARGE SCALE GENOMIC DNA]</scope>
    <source>
        <strain evidence="9 10">MH-110</strain>
    </source>
</reference>
<dbReference type="Proteomes" id="UP000027341">
    <property type="component" value="Unassembled WGS sequence"/>
</dbReference>
<evidence type="ECO:0000313" key="10">
    <source>
        <dbReference type="Proteomes" id="UP000027341"/>
    </source>
</evidence>
<dbReference type="InterPro" id="IPR050330">
    <property type="entry name" value="Bact_OuterMem_StrucFunc"/>
</dbReference>
<keyword evidence="3" id="KW-1003">Cell membrane</keyword>
<dbReference type="STRING" id="28885.EI16_10240"/>
<dbReference type="GO" id="GO:0005886">
    <property type="term" value="C:plasma membrane"/>
    <property type="evidence" value="ECO:0007669"/>
    <property type="project" value="UniProtKB-SubCell"/>
</dbReference>
<dbReference type="PANTHER" id="PTHR30329:SF21">
    <property type="entry name" value="LIPOPROTEIN YIAD-RELATED"/>
    <property type="match status" value="1"/>
</dbReference>
<comment type="caution">
    <text evidence="9">The sequence shown here is derived from an EMBL/GenBank/DDBJ whole genome shotgun (WGS) entry which is preliminary data.</text>
</comment>
<dbReference type="RefSeq" id="WP_029913160.1">
    <property type="nucleotide sequence ID" value="NZ_AP020335.1"/>
</dbReference>
<keyword evidence="10" id="KW-1185">Reference proteome</keyword>
<evidence type="ECO:0000256" key="2">
    <source>
        <dbReference type="ARBA" id="ARBA00008914"/>
    </source>
</evidence>
<evidence type="ECO:0000313" key="9">
    <source>
        <dbReference type="EMBL" id="KDN96623.1"/>
    </source>
</evidence>